<reference evidence="1" key="2">
    <citation type="submission" date="2023-05" db="EMBL/GenBank/DDBJ databases">
        <authorList>
            <consortium name="Lawrence Berkeley National Laboratory"/>
            <person name="Steindorff A."/>
            <person name="Hensen N."/>
            <person name="Bonometti L."/>
            <person name="Westerberg I."/>
            <person name="Brannstrom I.O."/>
            <person name="Guillou S."/>
            <person name="Cros-Aarteil S."/>
            <person name="Calhoun S."/>
            <person name="Haridas S."/>
            <person name="Kuo A."/>
            <person name="Mondo S."/>
            <person name="Pangilinan J."/>
            <person name="Riley R."/>
            <person name="Labutti K."/>
            <person name="Andreopoulos B."/>
            <person name="Lipzen A."/>
            <person name="Chen C."/>
            <person name="Yanf M."/>
            <person name="Daum C."/>
            <person name="Ng V."/>
            <person name="Clum A."/>
            <person name="Ohm R."/>
            <person name="Martin F."/>
            <person name="Silar P."/>
            <person name="Natvig D."/>
            <person name="Lalanne C."/>
            <person name="Gautier V."/>
            <person name="Ament-Velasquez S.L."/>
            <person name="Kruys A."/>
            <person name="Hutchinson M.I."/>
            <person name="Powell A.J."/>
            <person name="Barry K."/>
            <person name="Miller A.N."/>
            <person name="Grigoriev I.V."/>
            <person name="Debuchy R."/>
            <person name="Gladieux P."/>
            <person name="Thoren M.H."/>
            <person name="Johannesson H."/>
        </authorList>
    </citation>
    <scope>NUCLEOTIDE SEQUENCE</scope>
    <source>
        <strain evidence="1">CBS 757.83</strain>
    </source>
</reference>
<evidence type="ECO:0000313" key="1">
    <source>
        <dbReference type="EMBL" id="KAK4099915.1"/>
    </source>
</evidence>
<proteinExistence type="predicted"/>
<dbReference type="Proteomes" id="UP001305647">
    <property type="component" value="Unassembled WGS sequence"/>
</dbReference>
<dbReference type="AlphaFoldDB" id="A0AAN6PXR7"/>
<comment type="caution">
    <text evidence="1">The sequence shown here is derived from an EMBL/GenBank/DDBJ whole genome shotgun (WGS) entry which is preliminary data.</text>
</comment>
<accession>A0AAN6PXR7</accession>
<dbReference type="EMBL" id="MU863645">
    <property type="protein sequence ID" value="KAK4099915.1"/>
    <property type="molecule type" value="Genomic_DNA"/>
</dbReference>
<reference evidence="1" key="1">
    <citation type="journal article" date="2023" name="Mol. Phylogenet. Evol.">
        <title>Genome-scale phylogeny and comparative genomics of the fungal order Sordariales.</title>
        <authorList>
            <person name="Hensen N."/>
            <person name="Bonometti L."/>
            <person name="Westerberg I."/>
            <person name="Brannstrom I.O."/>
            <person name="Guillou S."/>
            <person name="Cros-Aarteil S."/>
            <person name="Calhoun S."/>
            <person name="Haridas S."/>
            <person name="Kuo A."/>
            <person name="Mondo S."/>
            <person name="Pangilinan J."/>
            <person name="Riley R."/>
            <person name="LaButti K."/>
            <person name="Andreopoulos B."/>
            <person name="Lipzen A."/>
            <person name="Chen C."/>
            <person name="Yan M."/>
            <person name="Daum C."/>
            <person name="Ng V."/>
            <person name="Clum A."/>
            <person name="Steindorff A."/>
            <person name="Ohm R.A."/>
            <person name="Martin F."/>
            <person name="Silar P."/>
            <person name="Natvig D.O."/>
            <person name="Lalanne C."/>
            <person name="Gautier V."/>
            <person name="Ament-Velasquez S.L."/>
            <person name="Kruys A."/>
            <person name="Hutchinson M.I."/>
            <person name="Powell A.J."/>
            <person name="Barry K."/>
            <person name="Miller A.N."/>
            <person name="Grigoriev I.V."/>
            <person name="Debuchy R."/>
            <person name="Gladieux P."/>
            <person name="Hiltunen Thoren M."/>
            <person name="Johannesson H."/>
        </authorList>
    </citation>
    <scope>NUCLEOTIDE SEQUENCE</scope>
    <source>
        <strain evidence="1">CBS 757.83</strain>
    </source>
</reference>
<evidence type="ECO:0000313" key="2">
    <source>
        <dbReference type="Proteomes" id="UP001305647"/>
    </source>
</evidence>
<gene>
    <name evidence="1" type="ORF">N658DRAFT_149386</name>
</gene>
<organism evidence="1 2">
    <name type="scientific">Parathielavia hyrcaniae</name>
    <dbReference type="NCBI Taxonomy" id="113614"/>
    <lineage>
        <taxon>Eukaryota</taxon>
        <taxon>Fungi</taxon>
        <taxon>Dikarya</taxon>
        <taxon>Ascomycota</taxon>
        <taxon>Pezizomycotina</taxon>
        <taxon>Sordariomycetes</taxon>
        <taxon>Sordariomycetidae</taxon>
        <taxon>Sordariales</taxon>
        <taxon>Chaetomiaceae</taxon>
        <taxon>Parathielavia</taxon>
    </lineage>
</organism>
<sequence>MSCCIIGKAIFAFSSRPEPPMAGGKPYSIDFTPVLTPPSASAVTWHTGSCKPPAPPSLPCSRAGMSSPNGCFCQSAPLLQDANCRGLGLCRSHDLAAIVSVLRDHPASRYPSVTVWPRVRRCQSVSGNV</sequence>
<protein>
    <submittedName>
        <fullName evidence="1">Uncharacterized protein</fullName>
    </submittedName>
</protein>
<keyword evidence="2" id="KW-1185">Reference proteome</keyword>
<name>A0AAN6PXR7_9PEZI</name>